<dbReference type="Proteomes" id="UP000217199">
    <property type="component" value="Unassembled WGS sequence"/>
</dbReference>
<gene>
    <name evidence="2" type="ORF">PNOK_0239900</name>
</gene>
<proteinExistence type="predicted"/>
<dbReference type="STRING" id="2282107.A0A286USD5"/>
<sequence>MMGLPPRPGPNGPSFNPGQVIPGQMSRGDSVRTVNSMQHGMLPPQHTMSPPPMNGPPPPRHMMSPPPMNNLNGMPPMSGPGGPQRNGSVGSMGPPRPPMGGPGPFPPGPGSMRGPPQGPQGPMPMLNHPQPHQFQPNPLFANPGRPTSDPNFQGGVRKTPSLHSLHTAHQYDPYQQPPRSAPPVPHPNPQGFPPNFGPGGPGFGEGEANLRPMLPSAALPRIASGAPDFRADSPPPSPTERAPSGPVQSSVLASMKCKVFLQQQHAQWKSLGSSKLTLYEQRPAMVKQLVVEADNKEKTMLISTIVLTDGVERVGKTGIAIELSDAGARTGIVYMIQLRNEKSAGGLYETLLTGSDRGGFQ</sequence>
<accession>A0A286USD5</accession>
<evidence type="ECO:0000313" key="2">
    <source>
        <dbReference type="EMBL" id="PAV22442.1"/>
    </source>
</evidence>
<feature type="region of interest" description="Disordered" evidence="1">
    <location>
        <begin position="1"/>
        <end position="210"/>
    </location>
</feature>
<dbReference type="AlphaFoldDB" id="A0A286USD5"/>
<feature type="compositionally biased region" description="Low complexity" evidence="1">
    <location>
        <begin position="123"/>
        <end position="140"/>
    </location>
</feature>
<keyword evidence="3" id="KW-1185">Reference proteome</keyword>
<feature type="compositionally biased region" description="Pro residues" evidence="1">
    <location>
        <begin position="94"/>
        <end position="109"/>
    </location>
</feature>
<dbReference type="InParanoid" id="A0A286USD5"/>
<dbReference type="OrthoDB" id="6244550at2759"/>
<reference evidence="2 3" key="1">
    <citation type="journal article" date="2017" name="Mol. Ecol.">
        <title>Comparative and population genomic landscape of Phellinus noxius: A hypervariable fungus causing root rot in trees.</title>
        <authorList>
            <person name="Chung C.L."/>
            <person name="Lee T.J."/>
            <person name="Akiba M."/>
            <person name="Lee H.H."/>
            <person name="Kuo T.H."/>
            <person name="Liu D."/>
            <person name="Ke H.M."/>
            <person name="Yokoi T."/>
            <person name="Roa M.B."/>
            <person name="Lu M.J."/>
            <person name="Chang Y.Y."/>
            <person name="Ann P.J."/>
            <person name="Tsai J.N."/>
            <person name="Chen C.Y."/>
            <person name="Tzean S.S."/>
            <person name="Ota Y."/>
            <person name="Hattori T."/>
            <person name="Sahashi N."/>
            <person name="Liou R.F."/>
            <person name="Kikuchi T."/>
            <person name="Tsai I.J."/>
        </authorList>
    </citation>
    <scope>NUCLEOTIDE SEQUENCE [LARGE SCALE GENOMIC DNA]</scope>
    <source>
        <strain evidence="2 3">FFPRI411160</strain>
    </source>
</reference>
<dbReference type="EMBL" id="NBII01000002">
    <property type="protein sequence ID" value="PAV22442.1"/>
    <property type="molecule type" value="Genomic_DNA"/>
</dbReference>
<feature type="compositionally biased region" description="Pro residues" evidence="1">
    <location>
        <begin position="1"/>
        <end position="11"/>
    </location>
</feature>
<name>A0A286USD5_9AGAM</name>
<evidence type="ECO:0000313" key="3">
    <source>
        <dbReference type="Proteomes" id="UP000217199"/>
    </source>
</evidence>
<feature type="compositionally biased region" description="Pro residues" evidence="1">
    <location>
        <begin position="175"/>
        <end position="196"/>
    </location>
</feature>
<evidence type="ECO:0000256" key="1">
    <source>
        <dbReference type="SAM" id="MobiDB-lite"/>
    </source>
</evidence>
<feature type="region of interest" description="Disordered" evidence="1">
    <location>
        <begin position="224"/>
        <end position="248"/>
    </location>
</feature>
<protein>
    <submittedName>
        <fullName evidence="2">Gef1</fullName>
    </submittedName>
</protein>
<feature type="compositionally biased region" description="Pro residues" evidence="1">
    <location>
        <begin position="49"/>
        <end position="68"/>
    </location>
</feature>
<organism evidence="2 3">
    <name type="scientific">Pyrrhoderma noxium</name>
    <dbReference type="NCBI Taxonomy" id="2282107"/>
    <lineage>
        <taxon>Eukaryota</taxon>
        <taxon>Fungi</taxon>
        <taxon>Dikarya</taxon>
        <taxon>Basidiomycota</taxon>
        <taxon>Agaricomycotina</taxon>
        <taxon>Agaricomycetes</taxon>
        <taxon>Hymenochaetales</taxon>
        <taxon>Hymenochaetaceae</taxon>
        <taxon>Pyrrhoderma</taxon>
    </lineage>
</organism>
<comment type="caution">
    <text evidence="2">The sequence shown here is derived from an EMBL/GenBank/DDBJ whole genome shotgun (WGS) entry which is preliminary data.</text>
</comment>